<gene>
    <name evidence="2" type="ORF">IQ217_07195</name>
</gene>
<comment type="caution">
    <text evidence="2">The sequence shown here is derived from an EMBL/GenBank/DDBJ whole genome shotgun (WGS) entry which is preliminary data.</text>
</comment>
<evidence type="ECO:0000313" key="3">
    <source>
        <dbReference type="Proteomes" id="UP000658720"/>
    </source>
</evidence>
<feature type="transmembrane region" description="Helical" evidence="1">
    <location>
        <begin position="78"/>
        <end position="95"/>
    </location>
</feature>
<sequence length="142" mass="15848">MEVFWVIGLRSCLRLFGAFWIFGGFLTLQAARESLFLDRALEAIAMEKQDRLLSYFLLLGGLFTLTTGMGLVLASRLVFIPLTLSIISQLVYFGLQKRRFSRAKTTEEREDAQVQPATVNAFKTSCLVAIACGIGWMVGSLK</sequence>
<evidence type="ECO:0000313" key="2">
    <source>
        <dbReference type="EMBL" id="MBE9253641.1"/>
    </source>
</evidence>
<protein>
    <submittedName>
        <fullName evidence="2">Uncharacterized protein</fullName>
    </submittedName>
</protein>
<organism evidence="2 3">
    <name type="scientific">Synechocystis salina LEGE 00031</name>
    <dbReference type="NCBI Taxonomy" id="1828736"/>
    <lineage>
        <taxon>Bacteria</taxon>
        <taxon>Bacillati</taxon>
        <taxon>Cyanobacteriota</taxon>
        <taxon>Cyanophyceae</taxon>
        <taxon>Synechococcales</taxon>
        <taxon>Merismopediaceae</taxon>
        <taxon>Synechocystis</taxon>
    </lineage>
</organism>
<dbReference type="Proteomes" id="UP000658720">
    <property type="component" value="Unassembled WGS sequence"/>
</dbReference>
<evidence type="ECO:0000256" key="1">
    <source>
        <dbReference type="SAM" id="Phobius"/>
    </source>
</evidence>
<dbReference type="EMBL" id="JADEVV010000015">
    <property type="protein sequence ID" value="MBE9253641.1"/>
    <property type="molecule type" value="Genomic_DNA"/>
</dbReference>
<dbReference type="RefSeq" id="WP_194019421.1">
    <property type="nucleotide sequence ID" value="NZ_JADEVV010000015.1"/>
</dbReference>
<proteinExistence type="predicted"/>
<keyword evidence="1" id="KW-1133">Transmembrane helix</keyword>
<reference evidence="2 3" key="1">
    <citation type="submission" date="2020-10" db="EMBL/GenBank/DDBJ databases">
        <authorList>
            <person name="Castelo-Branco R."/>
            <person name="Eusebio N."/>
            <person name="Adriana R."/>
            <person name="Vieira A."/>
            <person name="Brugerolle De Fraissinette N."/>
            <person name="Rezende De Castro R."/>
            <person name="Schneider M.P."/>
            <person name="Vasconcelos V."/>
            <person name="Leao P.N."/>
        </authorList>
    </citation>
    <scope>NUCLEOTIDE SEQUENCE [LARGE SCALE GENOMIC DNA]</scope>
    <source>
        <strain evidence="2 3">LEGE 00031</strain>
    </source>
</reference>
<keyword evidence="1" id="KW-0812">Transmembrane</keyword>
<keyword evidence="3" id="KW-1185">Reference proteome</keyword>
<keyword evidence="1" id="KW-0472">Membrane</keyword>
<accession>A0ABR9VTT1</accession>
<name>A0ABR9VTT1_9SYNC</name>
<feature type="transmembrane region" description="Helical" evidence="1">
    <location>
        <begin position="13"/>
        <end position="31"/>
    </location>
</feature>
<feature type="transmembrane region" description="Helical" evidence="1">
    <location>
        <begin position="52"/>
        <end position="72"/>
    </location>
</feature>